<organism evidence="2 3">
    <name type="scientific">Pleomassaria siparia CBS 279.74</name>
    <dbReference type="NCBI Taxonomy" id="1314801"/>
    <lineage>
        <taxon>Eukaryota</taxon>
        <taxon>Fungi</taxon>
        <taxon>Dikarya</taxon>
        <taxon>Ascomycota</taxon>
        <taxon>Pezizomycotina</taxon>
        <taxon>Dothideomycetes</taxon>
        <taxon>Pleosporomycetidae</taxon>
        <taxon>Pleosporales</taxon>
        <taxon>Pleomassariaceae</taxon>
        <taxon>Pleomassaria</taxon>
    </lineage>
</organism>
<sequence length="172" mass="20093">MCDDDGENSATVVQQQQRYPSTWPPRCLTITTVYCICNNLSPKHQPEPNADKPHDRGHIHQQRLRPRHRHRHHHPAMRPHFTCWRDAMLESSPFSPSCRLAVTARLRIVLYSRHERTGLLSRPNYTPPTAQQCLGPPPIITYCVYMYVHTQRKPLPAVARRRPPWTSHDVCR</sequence>
<accession>A0A6G1KIR2</accession>
<evidence type="ECO:0000313" key="3">
    <source>
        <dbReference type="Proteomes" id="UP000799428"/>
    </source>
</evidence>
<evidence type="ECO:0000256" key="1">
    <source>
        <dbReference type="SAM" id="MobiDB-lite"/>
    </source>
</evidence>
<dbReference type="EMBL" id="MU005766">
    <property type="protein sequence ID" value="KAF2712513.1"/>
    <property type="molecule type" value="Genomic_DNA"/>
</dbReference>
<dbReference type="AlphaFoldDB" id="A0A6G1KIR2"/>
<feature type="region of interest" description="Disordered" evidence="1">
    <location>
        <begin position="46"/>
        <end position="73"/>
    </location>
</feature>
<protein>
    <submittedName>
        <fullName evidence="2">Uncharacterized protein</fullName>
    </submittedName>
</protein>
<gene>
    <name evidence="2" type="ORF">K504DRAFT_464602</name>
</gene>
<evidence type="ECO:0000313" key="2">
    <source>
        <dbReference type="EMBL" id="KAF2712513.1"/>
    </source>
</evidence>
<feature type="compositionally biased region" description="Basic and acidic residues" evidence="1">
    <location>
        <begin position="46"/>
        <end position="58"/>
    </location>
</feature>
<feature type="compositionally biased region" description="Basic residues" evidence="1">
    <location>
        <begin position="59"/>
        <end position="73"/>
    </location>
</feature>
<dbReference type="Proteomes" id="UP000799428">
    <property type="component" value="Unassembled WGS sequence"/>
</dbReference>
<proteinExistence type="predicted"/>
<reference evidence="2" key="1">
    <citation type="journal article" date="2020" name="Stud. Mycol.">
        <title>101 Dothideomycetes genomes: a test case for predicting lifestyles and emergence of pathogens.</title>
        <authorList>
            <person name="Haridas S."/>
            <person name="Albert R."/>
            <person name="Binder M."/>
            <person name="Bloem J."/>
            <person name="Labutti K."/>
            <person name="Salamov A."/>
            <person name="Andreopoulos B."/>
            <person name="Baker S."/>
            <person name="Barry K."/>
            <person name="Bills G."/>
            <person name="Bluhm B."/>
            <person name="Cannon C."/>
            <person name="Castanera R."/>
            <person name="Culley D."/>
            <person name="Daum C."/>
            <person name="Ezra D."/>
            <person name="Gonzalez J."/>
            <person name="Henrissat B."/>
            <person name="Kuo A."/>
            <person name="Liang C."/>
            <person name="Lipzen A."/>
            <person name="Lutzoni F."/>
            <person name="Magnuson J."/>
            <person name="Mondo S."/>
            <person name="Nolan M."/>
            <person name="Ohm R."/>
            <person name="Pangilinan J."/>
            <person name="Park H.-J."/>
            <person name="Ramirez L."/>
            <person name="Alfaro M."/>
            <person name="Sun H."/>
            <person name="Tritt A."/>
            <person name="Yoshinaga Y."/>
            <person name="Zwiers L.-H."/>
            <person name="Turgeon B."/>
            <person name="Goodwin S."/>
            <person name="Spatafora J."/>
            <person name="Crous P."/>
            <person name="Grigoriev I."/>
        </authorList>
    </citation>
    <scope>NUCLEOTIDE SEQUENCE</scope>
    <source>
        <strain evidence="2">CBS 279.74</strain>
    </source>
</reference>
<keyword evidence="3" id="KW-1185">Reference proteome</keyword>
<name>A0A6G1KIR2_9PLEO</name>